<dbReference type="PANTHER" id="PTHR48047">
    <property type="entry name" value="GLYCOSYLTRANSFERASE"/>
    <property type="match status" value="1"/>
</dbReference>
<dbReference type="GO" id="GO:0035251">
    <property type="term" value="F:UDP-glucosyltransferase activity"/>
    <property type="evidence" value="ECO:0007669"/>
    <property type="project" value="TreeGrafter"/>
</dbReference>
<dbReference type="Gene3D" id="3.40.50.2000">
    <property type="entry name" value="Glycogen Phosphorylase B"/>
    <property type="match status" value="1"/>
</dbReference>
<organism evidence="2">
    <name type="scientific">Aegilops tauschii</name>
    <name type="common">Tausch's goatgrass</name>
    <name type="synonym">Aegilops squarrosa</name>
    <dbReference type="NCBI Taxonomy" id="37682"/>
    <lineage>
        <taxon>Eukaryota</taxon>
        <taxon>Viridiplantae</taxon>
        <taxon>Streptophyta</taxon>
        <taxon>Embryophyta</taxon>
        <taxon>Tracheophyta</taxon>
        <taxon>Spermatophyta</taxon>
        <taxon>Magnoliopsida</taxon>
        <taxon>Liliopsida</taxon>
        <taxon>Poales</taxon>
        <taxon>Poaceae</taxon>
        <taxon>BOP clade</taxon>
        <taxon>Pooideae</taxon>
        <taxon>Triticodae</taxon>
        <taxon>Triticeae</taxon>
        <taxon>Triticinae</taxon>
        <taxon>Aegilops</taxon>
    </lineage>
</organism>
<dbReference type="EnsemblPlants" id="EMT33507">
    <property type="protein sequence ID" value="EMT33507"/>
    <property type="gene ID" value="F775_17690"/>
</dbReference>
<dbReference type="PANTHER" id="PTHR48047:SF19">
    <property type="entry name" value="GLYCOSYLTRANSFERASE"/>
    <property type="match status" value="1"/>
</dbReference>
<evidence type="ECO:0000256" key="1">
    <source>
        <dbReference type="ARBA" id="ARBA00009995"/>
    </source>
</evidence>
<accession>N1R5C7</accession>
<dbReference type="AlphaFoldDB" id="N1R5C7"/>
<dbReference type="SUPFAM" id="SSF53756">
    <property type="entry name" value="UDP-Glycosyltransferase/glycogen phosphorylase"/>
    <property type="match status" value="1"/>
</dbReference>
<sequence>MAAVQRNMDGASQFLRGGEAFRVDGASTSEVLWKPVVFGGLALVGTGVVGICFFCGIDVANHELQFRIDATIAAALQSSSKKMASTEQEHGEKLRILIVPFFATSHIGPHTDLAVRLAAARPGTVEPTVAVTPANASVVRSVLERHGPSVASLAVRIATYPFPEVGGLPPGVENLSATGADTWRIEAAAIDEALTRPAQEALVRELSPDAVFTDVHFFWNSIIAGELGVPCITFSVIGPFSNLVMHHLGGCYAKS</sequence>
<reference evidence="2" key="1">
    <citation type="submission" date="2015-06" db="UniProtKB">
        <authorList>
            <consortium name="EnsemblPlants"/>
        </authorList>
    </citation>
    <scope>IDENTIFICATION</scope>
</reference>
<comment type="similarity">
    <text evidence="1">Belongs to the UDP-glycosyltransferase family.</text>
</comment>
<name>N1R5C7_AEGTA</name>
<evidence type="ECO:0000313" key="2">
    <source>
        <dbReference type="EnsemblPlants" id="EMT33507"/>
    </source>
</evidence>
<protein>
    <submittedName>
        <fullName evidence="2">Anthocyanidin 3-O-glucosyltransferase</fullName>
    </submittedName>
</protein>
<proteinExistence type="inferred from homology"/>